<dbReference type="InterPro" id="IPR012340">
    <property type="entry name" value="NA-bd_OB-fold"/>
</dbReference>
<reference evidence="1" key="1">
    <citation type="journal article" date="2014" name="Int. J. Syst. Evol. Microbiol.">
        <title>Complete genome sequence of Corynebacterium casei LMG S-19264T (=DSM 44701T), isolated from a smear-ripened cheese.</title>
        <authorList>
            <consortium name="US DOE Joint Genome Institute (JGI-PGF)"/>
            <person name="Walter F."/>
            <person name="Albersmeier A."/>
            <person name="Kalinowski J."/>
            <person name="Ruckert C."/>
        </authorList>
    </citation>
    <scope>NUCLEOTIDE SEQUENCE</scope>
    <source>
        <strain evidence="1">CGMCC 4.5737</strain>
    </source>
</reference>
<dbReference type="InterPro" id="IPR016499">
    <property type="entry name" value="NucleicA-bd_Rv2694c_prd"/>
</dbReference>
<proteinExistence type="predicted"/>
<keyword evidence="1" id="KW-0238">DNA-binding</keyword>
<accession>A0A8J3C8I8</accession>
<evidence type="ECO:0000313" key="2">
    <source>
        <dbReference type="Proteomes" id="UP000637578"/>
    </source>
</evidence>
<dbReference type="GO" id="GO:0003677">
    <property type="term" value="F:DNA binding"/>
    <property type="evidence" value="ECO:0007669"/>
    <property type="project" value="UniProtKB-KW"/>
</dbReference>
<name>A0A8J3C8I8_9PSEU</name>
<comment type="caution">
    <text evidence="1">The sequence shown here is derived from an EMBL/GenBank/DDBJ whole genome shotgun (WGS) entry which is preliminary data.</text>
</comment>
<evidence type="ECO:0000313" key="1">
    <source>
        <dbReference type="EMBL" id="GGM55043.1"/>
    </source>
</evidence>
<dbReference type="PIRSF" id="PIRSF006910">
    <property type="entry name" value="NA_bind_Rv2694c_prd"/>
    <property type="match status" value="1"/>
</dbReference>
<dbReference type="Proteomes" id="UP000637578">
    <property type="component" value="Unassembled WGS sequence"/>
</dbReference>
<dbReference type="RefSeq" id="WP_189057666.1">
    <property type="nucleotide sequence ID" value="NZ_BMMK01000011.1"/>
</dbReference>
<organism evidence="1 2">
    <name type="scientific">Longimycelium tulufanense</name>
    <dbReference type="NCBI Taxonomy" id="907463"/>
    <lineage>
        <taxon>Bacteria</taxon>
        <taxon>Bacillati</taxon>
        <taxon>Actinomycetota</taxon>
        <taxon>Actinomycetes</taxon>
        <taxon>Pseudonocardiales</taxon>
        <taxon>Pseudonocardiaceae</taxon>
        <taxon>Longimycelium</taxon>
    </lineage>
</organism>
<dbReference type="Gene3D" id="2.40.50.140">
    <property type="entry name" value="Nucleic acid-binding proteins"/>
    <property type="match status" value="1"/>
</dbReference>
<protein>
    <submittedName>
        <fullName evidence="1">DNA-binding protein</fullName>
    </submittedName>
</protein>
<reference evidence="1" key="2">
    <citation type="submission" date="2020-09" db="EMBL/GenBank/DDBJ databases">
        <authorList>
            <person name="Sun Q."/>
            <person name="Zhou Y."/>
        </authorList>
    </citation>
    <scope>NUCLEOTIDE SEQUENCE</scope>
    <source>
        <strain evidence="1">CGMCC 4.5737</strain>
    </source>
</reference>
<keyword evidence="2" id="KW-1185">Reference proteome</keyword>
<gene>
    <name evidence="1" type="ORF">GCM10012275_27650</name>
</gene>
<dbReference type="AlphaFoldDB" id="A0A8J3C8I8"/>
<sequence>MGGTGRGYWSRLVRRLTSDASELDADDLCRRADAVGARRAADCRSGEEVTVLGRLRSVELCPRDAVATLEAELFDGTEGVTLVWLGRRRIPGIEPGRTIKARGRMALRDGRKVLYNPYYELQTTSA</sequence>
<dbReference type="EMBL" id="BMMK01000011">
    <property type="protein sequence ID" value="GGM55043.1"/>
    <property type="molecule type" value="Genomic_DNA"/>
</dbReference>
<dbReference type="CDD" id="cd04488">
    <property type="entry name" value="RecG_wedge_OBF"/>
    <property type="match status" value="1"/>
</dbReference>